<dbReference type="RefSeq" id="WP_338546854.1">
    <property type="nucleotide sequence ID" value="NZ_CP145723.1"/>
</dbReference>
<dbReference type="Proteomes" id="UP001372714">
    <property type="component" value="Chromosome"/>
</dbReference>
<organism evidence="1 2">
    <name type="scientific">Pseudomonas benzopyrenica</name>
    <dbReference type="NCBI Taxonomy" id="2993566"/>
    <lineage>
        <taxon>Bacteria</taxon>
        <taxon>Pseudomonadati</taxon>
        <taxon>Pseudomonadota</taxon>
        <taxon>Gammaproteobacteria</taxon>
        <taxon>Pseudomonadales</taxon>
        <taxon>Pseudomonadaceae</taxon>
        <taxon>Pseudomonas</taxon>
    </lineage>
</organism>
<gene>
    <name evidence="1" type="ORF">V6W80_09995</name>
</gene>
<accession>A0ABZ2FXP5</accession>
<protein>
    <submittedName>
        <fullName evidence="1">Uncharacterized protein</fullName>
    </submittedName>
</protein>
<evidence type="ECO:0000313" key="1">
    <source>
        <dbReference type="EMBL" id="WWM68574.1"/>
    </source>
</evidence>
<reference evidence="1 2" key="1">
    <citation type="submission" date="2024-02" db="EMBL/GenBank/DDBJ databases">
        <title>The whole genome sequence of Pseudomonas benzopyrenica MLY92.</title>
        <authorList>
            <person name="Liu Y."/>
        </authorList>
    </citation>
    <scope>NUCLEOTIDE SEQUENCE [LARGE SCALE GENOMIC DNA]</scope>
    <source>
        <strain evidence="1 2">MLY92</strain>
    </source>
</reference>
<dbReference type="EMBL" id="CP145723">
    <property type="protein sequence ID" value="WWM68574.1"/>
    <property type="molecule type" value="Genomic_DNA"/>
</dbReference>
<name>A0ABZ2FXP5_9PSED</name>
<proteinExistence type="predicted"/>
<keyword evidence="2" id="KW-1185">Reference proteome</keyword>
<evidence type="ECO:0000313" key="2">
    <source>
        <dbReference type="Proteomes" id="UP001372714"/>
    </source>
</evidence>
<sequence length="93" mass="10496">MRNEIQRLSLLSYAQAFFPSNFEVSLRRSRKDLDDRVLTVRDAITHNTATFEGPLLALLDICSMGDIAARMCNQLADQATGPRKSRIEAKQRA</sequence>